<evidence type="ECO:0000313" key="2">
    <source>
        <dbReference type="Proteomes" id="UP000054359"/>
    </source>
</evidence>
<keyword evidence="2" id="KW-1185">Reference proteome</keyword>
<dbReference type="OrthoDB" id="6381815at2759"/>
<dbReference type="Gene3D" id="1.20.120.20">
    <property type="entry name" value="Apolipoprotein"/>
    <property type="match status" value="1"/>
</dbReference>
<sequence>MRRSNSSLHQHMMMKRRLDSKQGNEQWILTCSSFLCLDTGLLIDGTVGKEKAISYLKIGAMEEQLGQFMAAIAAFKDEIKGGQNSVKEEMKAVQASVKDEMKSVQESVKDEMKAVQEEMKLGQESVKEEVKAVKEEITCIIENKFQAIEVRIDAVEDKVGEIQGRVSAVEQRIEGRLSAAQ</sequence>
<organism evidence="1 2">
    <name type="scientific">Stegodyphus mimosarum</name>
    <name type="common">African social velvet spider</name>
    <dbReference type="NCBI Taxonomy" id="407821"/>
    <lineage>
        <taxon>Eukaryota</taxon>
        <taxon>Metazoa</taxon>
        <taxon>Ecdysozoa</taxon>
        <taxon>Arthropoda</taxon>
        <taxon>Chelicerata</taxon>
        <taxon>Arachnida</taxon>
        <taxon>Araneae</taxon>
        <taxon>Araneomorphae</taxon>
        <taxon>Entelegynae</taxon>
        <taxon>Eresoidea</taxon>
        <taxon>Eresidae</taxon>
        <taxon>Stegodyphus</taxon>
    </lineage>
</organism>
<evidence type="ECO:0000313" key="1">
    <source>
        <dbReference type="EMBL" id="KFM68589.1"/>
    </source>
</evidence>
<protein>
    <submittedName>
        <fullName evidence="1">Uncharacterized protein</fullName>
    </submittedName>
</protein>
<dbReference type="AlphaFoldDB" id="A0A087TU00"/>
<gene>
    <name evidence="1" type="ORF">X975_21037</name>
</gene>
<proteinExistence type="predicted"/>
<reference evidence="1 2" key="1">
    <citation type="submission" date="2013-11" db="EMBL/GenBank/DDBJ databases">
        <title>Genome sequencing of Stegodyphus mimosarum.</title>
        <authorList>
            <person name="Bechsgaard J."/>
        </authorList>
    </citation>
    <scope>NUCLEOTIDE SEQUENCE [LARGE SCALE GENOMIC DNA]</scope>
</reference>
<dbReference type="Proteomes" id="UP000054359">
    <property type="component" value="Unassembled WGS sequence"/>
</dbReference>
<feature type="non-terminal residue" evidence="1">
    <location>
        <position position="181"/>
    </location>
</feature>
<accession>A0A087TU00</accession>
<name>A0A087TU00_STEMI</name>
<dbReference type="EMBL" id="KK116733">
    <property type="protein sequence ID" value="KFM68589.1"/>
    <property type="molecule type" value="Genomic_DNA"/>
</dbReference>